<dbReference type="PANTHER" id="PTHR42693:SF53">
    <property type="entry name" value="ENDO-4-O-SULFATASE"/>
    <property type="match status" value="1"/>
</dbReference>
<evidence type="ECO:0000256" key="3">
    <source>
        <dbReference type="ARBA" id="ARBA00022801"/>
    </source>
</evidence>
<protein>
    <recommendedName>
        <fullName evidence="5">Sulfatase N-terminal domain-containing protein</fullName>
    </recommendedName>
</protein>
<sequence>MFNQALNEVGFLSQSSIGSQPNVIFVITDDQGCGDLGCYGNPIIQTPNLDRLHSQSLRLTNLHVGPTCAPTRAGIMTGRYCNCTGVWHTIGGRSLLRHSEVTMADVFRANGYRTGMFGKWHLGDNYPFRPHNRGFEEALYHGGGGISQTPDYWGNDYFDDTFFRNGVEESFEGYCTDVWFDEAMKFIEQNKDQPFFCYLPTNAPHGPFRVPNSYSELYRGQVPDSRANFYGMITNIDENMARLRTRLKNLGIEDNTILIFMTDNGSAAGCELDRDQYVLDGFNAGMRGMKGSAYEGGHRVPFFMHWPDAGFTEGRDVDQLAANIDLLPTLIELCQLQVAEDCQFHGISLVPLFHGEIGEWPDRVIVTDSQRVEHPIKWKQSATMTQRWRLINGVELYDILFDPEQRDDVSIDQPDLVDQLREHYERWWELVSPRFDEDCPIIIGSQNEKISLLTSHDWHGEAHAWNQGQIRHGLECNGYWAVEIAEDGEYIFELRRWPKEEDRRITEGIEGEIIDLYNGGKALSLKKARIRIG</sequence>
<reference evidence="6" key="1">
    <citation type="submission" date="2018-05" db="EMBL/GenBank/DDBJ databases">
        <authorList>
            <person name="Lanie J.A."/>
            <person name="Ng W.-L."/>
            <person name="Kazmierczak K.M."/>
            <person name="Andrzejewski T.M."/>
            <person name="Davidsen T.M."/>
            <person name="Wayne K.J."/>
            <person name="Tettelin H."/>
            <person name="Glass J.I."/>
            <person name="Rusch D."/>
            <person name="Podicherti R."/>
            <person name="Tsui H.-C.T."/>
            <person name="Winkler M.E."/>
        </authorList>
    </citation>
    <scope>NUCLEOTIDE SEQUENCE</scope>
</reference>
<dbReference type="InterPro" id="IPR050738">
    <property type="entry name" value="Sulfatase"/>
</dbReference>
<dbReference type="Pfam" id="PF00884">
    <property type="entry name" value="Sulfatase"/>
    <property type="match status" value="1"/>
</dbReference>
<feature type="domain" description="Sulfatase N-terminal" evidence="5">
    <location>
        <begin position="21"/>
        <end position="333"/>
    </location>
</feature>
<evidence type="ECO:0000259" key="5">
    <source>
        <dbReference type="Pfam" id="PF00884"/>
    </source>
</evidence>
<keyword evidence="2" id="KW-0479">Metal-binding</keyword>
<evidence type="ECO:0000256" key="2">
    <source>
        <dbReference type="ARBA" id="ARBA00022723"/>
    </source>
</evidence>
<dbReference type="FunFam" id="3.40.720.10:FF:000070">
    <property type="entry name" value="Arylsulfatase A"/>
    <property type="match status" value="1"/>
</dbReference>
<dbReference type="SUPFAM" id="SSF53649">
    <property type="entry name" value="Alkaline phosphatase-like"/>
    <property type="match status" value="1"/>
</dbReference>
<evidence type="ECO:0000313" key="6">
    <source>
        <dbReference type="EMBL" id="SVB19001.1"/>
    </source>
</evidence>
<dbReference type="Gene3D" id="3.30.1120.10">
    <property type="match status" value="1"/>
</dbReference>
<dbReference type="GO" id="GO:0004065">
    <property type="term" value="F:arylsulfatase activity"/>
    <property type="evidence" value="ECO:0007669"/>
    <property type="project" value="TreeGrafter"/>
</dbReference>
<comment type="similarity">
    <text evidence="1">Belongs to the sulfatase family.</text>
</comment>
<dbReference type="GO" id="GO:0046872">
    <property type="term" value="F:metal ion binding"/>
    <property type="evidence" value="ECO:0007669"/>
    <property type="project" value="UniProtKB-KW"/>
</dbReference>
<accession>A0A382BZT7</accession>
<dbReference type="AlphaFoldDB" id="A0A382BZT7"/>
<dbReference type="InterPro" id="IPR017850">
    <property type="entry name" value="Alkaline_phosphatase_core_sf"/>
</dbReference>
<feature type="non-terminal residue" evidence="6">
    <location>
        <position position="533"/>
    </location>
</feature>
<dbReference type="InterPro" id="IPR024607">
    <property type="entry name" value="Sulfatase_CS"/>
</dbReference>
<evidence type="ECO:0000256" key="1">
    <source>
        <dbReference type="ARBA" id="ARBA00008779"/>
    </source>
</evidence>
<dbReference type="Gene3D" id="3.40.720.10">
    <property type="entry name" value="Alkaline Phosphatase, subunit A"/>
    <property type="match status" value="1"/>
</dbReference>
<name>A0A382BZT7_9ZZZZ</name>
<dbReference type="EMBL" id="UINC01032016">
    <property type="protein sequence ID" value="SVB19001.1"/>
    <property type="molecule type" value="Genomic_DNA"/>
</dbReference>
<keyword evidence="4" id="KW-0106">Calcium</keyword>
<dbReference type="CDD" id="cd16146">
    <property type="entry name" value="ARS_like"/>
    <property type="match status" value="1"/>
</dbReference>
<gene>
    <name evidence="6" type="ORF">METZ01_LOCUS171855</name>
</gene>
<keyword evidence="3" id="KW-0378">Hydrolase</keyword>
<dbReference type="InterPro" id="IPR000917">
    <property type="entry name" value="Sulfatase_N"/>
</dbReference>
<dbReference type="PANTHER" id="PTHR42693">
    <property type="entry name" value="ARYLSULFATASE FAMILY MEMBER"/>
    <property type="match status" value="1"/>
</dbReference>
<dbReference type="PROSITE" id="PS00523">
    <property type="entry name" value="SULFATASE_1"/>
    <property type="match status" value="1"/>
</dbReference>
<organism evidence="6">
    <name type="scientific">marine metagenome</name>
    <dbReference type="NCBI Taxonomy" id="408172"/>
    <lineage>
        <taxon>unclassified sequences</taxon>
        <taxon>metagenomes</taxon>
        <taxon>ecological metagenomes</taxon>
    </lineage>
</organism>
<evidence type="ECO:0000256" key="4">
    <source>
        <dbReference type="ARBA" id="ARBA00022837"/>
    </source>
</evidence>
<proteinExistence type="inferred from homology"/>